<gene>
    <name evidence="2" type="ORF">FMOSSE_LOCUS11966</name>
</gene>
<evidence type="ECO:0000313" key="2">
    <source>
        <dbReference type="EMBL" id="CAG8661561.1"/>
    </source>
</evidence>
<sequence>MEIGLGKKRKSSKLSGGSSIHIHNSTLSGNSLAVAGSTSTTKAIIKRKRELRERKPVSYAEDSTDTDISSDPDYEESRRIKRRFDINGSITAESDYDLSNFERAYQSLDPQKTWTLNSSGRVVEKVIYDHARKFKHDSYLHSFIINDADQEAKKLFNNDEWNEIFSTNLKQVPNIDKNITDFLKNTQYTNYLPFKKLYLSMYSLWEGESNFNSSSKLEGWFEMNVWAHLVDPAFRGMEIELRNNHLEFGAIEAGRNWEGSKGTKFLTDSLKMCKMLKDILNELASECNMKEDIVRKLQTAGILQGANMMQLITVDLPMGYVTRICRRKFYEVPSRLSNYQSFAFIIMEVLALKSIIKRTFNLVNESIDFEQFLESYYENDKPQTPPRNSVSLTSSTHTTPKKNELKIFKILFK</sequence>
<dbReference type="AlphaFoldDB" id="A0A9N9H8L0"/>
<feature type="region of interest" description="Disordered" evidence="1">
    <location>
        <begin position="1"/>
        <end position="22"/>
    </location>
</feature>
<dbReference type="Proteomes" id="UP000789375">
    <property type="component" value="Unassembled WGS sequence"/>
</dbReference>
<keyword evidence="3" id="KW-1185">Reference proteome</keyword>
<feature type="non-terminal residue" evidence="2">
    <location>
        <position position="413"/>
    </location>
</feature>
<dbReference type="EMBL" id="CAJVPP010005201">
    <property type="protein sequence ID" value="CAG8661561.1"/>
    <property type="molecule type" value="Genomic_DNA"/>
</dbReference>
<organism evidence="2 3">
    <name type="scientific">Funneliformis mosseae</name>
    <name type="common">Endomycorrhizal fungus</name>
    <name type="synonym">Glomus mosseae</name>
    <dbReference type="NCBI Taxonomy" id="27381"/>
    <lineage>
        <taxon>Eukaryota</taxon>
        <taxon>Fungi</taxon>
        <taxon>Fungi incertae sedis</taxon>
        <taxon>Mucoromycota</taxon>
        <taxon>Glomeromycotina</taxon>
        <taxon>Glomeromycetes</taxon>
        <taxon>Glomerales</taxon>
        <taxon>Glomeraceae</taxon>
        <taxon>Funneliformis</taxon>
    </lineage>
</organism>
<name>A0A9N9H8L0_FUNMO</name>
<accession>A0A9N9H8L0</accession>
<protein>
    <submittedName>
        <fullName evidence="2">7912_t:CDS:1</fullName>
    </submittedName>
</protein>
<proteinExistence type="predicted"/>
<feature type="region of interest" description="Disordered" evidence="1">
    <location>
        <begin position="54"/>
        <end position="74"/>
    </location>
</feature>
<comment type="caution">
    <text evidence="2">The sequence shown here is derived from an EMBL/GenBank/DDBJ whole genome shotgun (WGS) entry which is preliminary data.</text>
</comment>
<feature type="compositionally biased region" description="Acidic residues" evidence="1">
    <location>
        <begin position="62"/>
        <end position="74"/>
    </location>
</feature>
<reference evidence="2" key="1">
    <citation type="submission" date="2021-06" db="EMBL/GenBank/DDBJ databases">
        <authorList>
            <person name="Kallberg Y."/>
            <person name="Tangrot J."/>
            <person name="Rosling A."/>
        </authorList>
    </citation>
    <scope>NUCLEOTIDE SEQUENCE</scope>
    <source>
        <strain evidence="2">87-6 pot B 2015</strain>
    </source>
</reference>
<evidence type="ECO:0000256" key="1">
    <source>
        <dbReference type="SAM" id="MobiDB-lite"/>
    </source>
</evidence>
<feature type="compositionally biased region" description="Basic residues" evidence="1">
    <location>
        <begin position="1"/>
        <end position="12"/>
    </location>
</feature>
<evidence type="ECO:0000313" key="3">
    <source>
        <dbReference type="Proteomes" id="UP000789375"/>
    </source>
</evidence>